<evidence type="ECO:0000259" key="18">
    <source>
        <dbReference type="Pfam" id="PF02581"/>
    </source>
</evidence>
<dbReference type="PRINTS" id="PR01099">
    <property type="entry name" value="HYETHTZKNASE"/>
</dbReference>
<evidence type="ECO:0000313" key="20">
    <source>
        <dbReference type="Proteomes" id="UP000297280"/>
    </source>
</evidence>
<evidence type="ECO:0000256" key="6">
    <source>
        <dbReference type="ARBA" id="ARBA00022679"/>
    </source>
</evidence>
<comment type="similarity">
    <text evidence="17">In the N-terminal section; belongs to the thiamine-phosphate synthase family.</text>
</comment>
<dbReference type="FunFam" id="3.20.20.70:FF:000104">
    <property type="entry name" value="Thiamine biosynthetic bifunctional enzyme"/>
    <property type="match status" value="1"/>
</dbReference>
<evidence type="ECO:0000256" key="15">
    <source>
        <dbReference type="ARBA" id="ARBA00047883"/>
    </source>
</evidence>
<dbReference type="SUPFAM" id="SSF51391">
    <property type="entry name" value="Thiamin phosphate synthase"/>
    <property type="match status" value="1"/>
</dbReference>
<organism evidence="19 20">
    <name type="scientific">Botrytis porri</name>
    <dbReference type="NCBI Taxonomy" id="87229"/>
    <lineage>
        <taxon>Eukaryota</taxon>
        <taxon>Fungi</taxon>
        <taxon>Dikarya</taxon>
        <taxon>Ascomycota</taxon>
        <taxon>Pezizomycotina</taxon>
        <taxon>Leotiomycetes</taxon>
        <taxon>Helotiales</taxon>
        <taxon>Sclerotiniaceae</taxon>
        <taxon>Botrytis</taxon>
    </lineage>
</organism>
<keyword evidence="10" id="KW-0067">ATP-binding</keyword>
<dbReference type="HAMAP" id="MF_00097">
    <property type="entry name" value="TMP_synthase"/>
    <property type="match status" value="1"/>
</dbReference>
<dbReference type="GO" id="GO:0000287">
    <property type="term" value="F:magnesium ion binding"/>
    <property type="evidence" value="ECO:0007669"/>
    <property type="project" value="InterPro"/>
</dbReference>
<keyword evidence="9" id="KW-0418">Kinase</keyword>
<dbReference type="InterPro" id="IPR036206">
    <property type="entry name" value="ThiamineP_synth_sf"/>
</dbReference>
<dbReference type="UniPathway" id="UPA00060">
    <property type="reaction ID" value="UER00139"/>
</dbReference>
<keyword evidence="8" id="KW-0547">Nucleotide-binding</keyword>
<comment type="catalytic activity">
    <reaction evidence="14">
        <text>2-(2-carboxy-4-methylthiazol-5-yl)ethyl phosphate + 4-amino-2-methyl-5-(diphosphooxymethyl)pyrimidine + 2 H(+) = thiamine phosphate + CO2 + diphosphate</text>
        <dbReference type="Rhea" id="RHEA:47848"/>
        <dbReference type="ChEBI" id="CHEBI:15378"/>
        <dbReference type="ChEBI" id="CHEBI:16526"/>
        <dbReference type="ChEBI" id="CHEBI:33019"/>
        <dbReference type="ChEBI" id="CHEBI:37575"/>
        <dbReference type="ChEBI" id="CHEBI:57841"/>
        <dbReference type="ChEBI" id="CHEBI:62890"/>
        <dbReference type="EC" id="2.5.1.3"/>
    </reaction>
</comment>
<proteinExistence type="inferred from homology"/>
<dbReference type="PANTHER" id="PTHR20857">
    <property type="entry name" value="THIAMINE-PHOSPHATE PYROPHOSPHORYLASE"/>
    <property type="match status" value="1"/>
</dbReference>
<dbReference type="GO" id="GO:0005524">
    <property type="term" value="F:ATP binding"/>
    <property type="evidence" value="ECO:0007669"/>
    <property type="project" value="UniProtKB-KW"/>
</dbReference>
<dbReference type="InterPro" id="IPR013785">
    <property type="entry name" value="Aldolase_TIM"/>
</dbReference>
<reference evidence="19 20" key="1">
    <citation type="submission" date="2017-12" db="EMBL/GenBank/DDBJ databases">
        <title>Comparative genomics of Botrytis spp.</title>
        <authorList>
            <person name="Valero-Jimenez C.A."/>
            <person name="Tapia P."/>
            <person name="Veloso J."/>
            <person name="Silva-Moreno E."/>
            <person name="Staats M."/>
            <person name="Valdes J.H."/>
            <person name="Van Kan J.A.L."/>
        </authorList>
    </citation>
    <scope>NUCLEOTIDE SEQUENCE [LARGE SCALE GENOMIC DNA]</scope>
    <source>
        <strain evidence="19 20">MUCL3349</strain>
    </source>
</reference>
<comment type="caution">
    <text evidence="19">The sequence shown here is derived from an EMBL/GenBank/DDBJ whole genome shotgun (WGS) entry which is preliminary data.</text>
</comment>
<dbReference type="SUPFAM" id="SSF53613">
    <property type="entry name" value="Ribokinase-like"/>
    <property type="match status" value="1"/>
</dbReference>
<dbReference type="CDD" id="cd00564">
    <property type="entry name" value="TMP_TenI"/>
    <property type="match status" value="1"/>
</dbReference>
<comment type="similarity">
    <text evidence="16">In the C-terminal section; belongs to the Thz kinase family.</text>
</comment>
<keyword evidence="12" id="KW-0784">Thiamine biosynthesis</keyword>
<dbReference type="GO" id="GO:0005737">
    <property type="term" value="C:cytoplasm"/>
    <property type="evidence" value="ECO:0007669"/>
    <property type="project" value="TreeGrafter"/>
</dbReference>
<comment type="pathway">
    <text evidence="5">Cofactor biosynthesis; thiamine diphosphate biosynthesis; thiamine phosphate from 4-amino-2-methyl-5-diphosphomethylpyrimidine and 4-methyl-5-(2-phosphoethyl)-thiazole: step 1/1.</text>
</comment>
<evidence type="ECO:0000256" key="16">
    <source>
        <dbReference type="ARBA" id="ARBA00061146"/>
    </source>
</evidence>
<comment type="catalytic activity">
    <reaction evidence="13">
        <text>4-methyl-5-(2-phosphooxyethyl)-thiazole + 4-amino-2-methyl-5-(diphosphooxymethyl)pyrimidine + H(+) = thiamine phosphate + diphosphate</text>
        <dbReference type="Rhea" id="RHEA:22328"/>
        <dbReference type="ChEBI" id="CHEBI:15378"/>
        <dbReference type="ChEBI" id="CHEBI:33019"/>
        <dbReference type="ChEBI" id="CHEBI:37575"/>
        <dbReference type="ChEBI" id="CHEBI:57841"/>
        <dbReference type="ChEBI" id="CHEBI:58296"/>
        <dbReference type="EC" id="2.5.1.3"/>
    </reaction>
</comment>
<dbReference type="STRING" id="87229.A0A4Z1KVM5"/>
<keyword evidence="11" id="KW-0460">Magnesium</keyword>
<evidence type="ECO:0000313" key="19">
    <source>
        <dbReference type="EMBL" id="TGO88483.1"/>
    </source>
</evidence>
<dbReference type="InterPro" id="IPR022998">
    <property type="entry name" value="ThiamineP_synth_TenI"/>
</dbReference>
<dbReference type="Gene3D" id="3.20.20.70">
    <property type="entry name" value="Aldolase class I"/>
    <property type="match status" value="1"/>
</dbReference>
<dbReference type="InterPro" id="IPR029056">
    <property type="entry name" value="Ribokinase-like"/>
</dbReference>
<comment type="function">
    <text evidence="3">Condenses 4-methyl-5-(beta-hydroxyethyl)thiazole monophosphate (THZ-P) and 2-methyl-4-amino-5-hydroxymethyl pyrimidine pyrophosphate (HMP-PP) to form thiamine monophosphate (TMP).</text>
</comment>
<comment type="cofactor">
    <cofactor evidence="2">
        <name>Mg(2+)</name>
        <dbReference type="ChEBI" id="CHEBI:18420"/>
    </cofactor>
</comment>
<keyword evidence="6" id="KW-0808">Transferase</keyword>
<dbReference type="GO" id="GO:0004417">
    <property type="term" value="F:hydroxyethylthiazole kinase activity"/>
    <property type="evidence" value="ECO:0007669"/>
    <property type="project" value="UniProtKB-EC"/>
</dbReference>
<comment type="pathway">
    <text evidence="4">Cofactor biosynthesis; thiamine diphosphate biosynthesis; 4-methyl-5-(2-phosphoethyl)-thiazole from 5-(2-hydroxyethyl)-4-methylthiazole: step 1/1.</text>
</comment>
<evidence type="ECO:0000256" key="13">
    <source>
        <dbReference type="ARBA" id="ARBA00047334"/>
    </source>
</evidence>
<dbReference type="NCBIfam" id="TIGR00693">
    <property type="entry name" value="thiE"/>
    <property type="match status" value="1"/>
</dbReference>
<dbReference type="Gene3D" id="3.40.50.850">
    <property type="entry name" value="Isochorismatase-like"/>
    <property type="match status" value="1"/>
</dbReference>
<dbReference type="GO" id="GO:0009228">
    <property type="term" value="P:thiamine biosynthetic process"/>
    <property type="evidence" value="ECO:0007669"/>
    <property type="project" value="UniProtKB-KW"/>
</dbReference>
<dbReference type="Gene3D" id="3.40.1190.20">
    <property type="match status" value="1"/>
</dbReference>
<evidence type="ECO:0000256" key="3">
    <source>
        <dbReference type="ARBA" id="ARBA00003814"/>
    </source>
</evidence>
<dbReference type="FunFam" id="3.40.1190.20:FF:000042">
    <property type="entry name" value="Probable thiamine biosynthetic bifunctional enzyme"/>
    <property type="match status" value="1"/>
</dbReference>
<evidence type="ECO:0000256" key="2">
    <source>
        <dbReference type="ARBA" id="ARBA00001946"/>
    </source>
</evidence>
<evidence type="ECO:0000256" key="5">
    <source>
        <dbReference type="ARBA" id="ARBA00005165"/>
    </source>
</evidence>
<comment type="catalytic activity">
    <reaction evidence="15">
        <text>2-[(2R,5Z)-2-carboxy-4-methylthiazol-5(2H)-ylidene]ethyl phosphate + 4-amino-2-methyl-5-(diphosphooxymethyl)pyrimidine + 2 H(+) = thiamine phosphate + CO2 + diphosphate</text>
        <dbReference type="Rhea" id="RHEA:47844"/>
        <dbReference type="ChEBI" id="CHEBI:15378"/>
        <dbReference type="ChEBI" id="CHEBI:16526"/>
        <dbReference type="ChEBI" id="CHEBI:33019"/>
        <dbReference type="ChEBI" id="CHEBI:37575"/>
        <dbReference type="ChEBI" id="CHEBI:57841"/>
        <dbReference type="ChEBI" id="CHEBI:62899"/>
        <dbReference type="EC" id="2.5.1.3"/>
    </reaction>
</comment>
<dbReference type="PANTHER" id="PTHR20857:SF23">
    <property type="entry name" value="THIAMINE BIOSYNTHETIC BIFUNCTIONAL ENZYME"/>
    <property type="match status" value="1"/>
</dbReference>
<dbReference type="CDD" id="cd01170">
    <property type="entry name" value="THZ_kinase"/>
    <property type="match status" value="1"/>
</dbReference>
<evidence type="ECO:0000256" key="8">
    <source>
        <dbReference type="ARBA" id="ARBA00022741"/>
    </source>
</evidence>
<evidence type="ECO:0000256" key="1">
    <source>
        <dbReference type="ARBA" id="ARBA00001771"/>
    </source>
</evidence>
<dbReference type="NCBIfam" id="NF006830">
    <property type="entry name" value="PRK09355.1"/>
    <property type="match status" value="1"/>
</dbReference>
<protein>
    <recommendedName>
        <fullName evidence="18">Thiamine phosphate synthase/TenI domain-containing protein</fullName>
    </recommendedName>
</protein>
<feature type="domain" description="Thiamine phosphate synthase/TenI" evidence="18">
    <location>
        <begin position="10"/>
        <end position="204"/>
    </location>
</feature>
<evidence type="ECO:0000256" key="10">
    <source>
        <dbReference type="ARBA" id="ARBA00022840"/>
    </source>
</evidence>
<keyword evidence="7" id="KW-0479">Metal-binding</keyword>
<dbReference type="GO" id="GO:0009229">
    <property type="term" value="P:thiamine diphosphate biosynthetic process"/>
    <property type="evidence" value="ECO:0007669"/>
    <property type="project" value="UniProtKB-UniPathway"/>
</dbReference>
<evidence type="ECO:0000256" key="7">
    <source>
        <dbReference type="ARBA" id="ARBA00022723"/>
    </source>
</evidence>
<name>A0A4Z1KVM5_9HELO</name>
<dbReference type="SUPFAM" id="SSF52499">
    <property type="entry name" value="Isochorismatase-like hydrolases"/>
    <property type="match status" value="1"/>
</dbReference>
<dbReference type="GO" id="GO:0004789">
    <property type="term" value="F:thiamine-phosphate diphosphorylase activity"/>
    <property type="evidence" value="ECO:0007669"/>
    <property type="project" value="UniProtKB-EC"/>
</dbReference>
<evidence type="ECO:0000256" key="4">
    <source>
        <dbReference type="ARBA" id="ARBA00004868"/>
    </source>
</evidence>
<evidence type="ECO:0000256" key="17">
    <source>
        <dbReference type="ARBA" id="ARBA00061283"/>
    </source>
</evidence>
<evidence type="ECO:0000256" key="9">
    <source>
        <dbReference type="ARBA" id="ARBA00022777"/>
    </source>
</evidence>
<evidence type="ECO:0000256" key="12">
    <source>
        <dbReference type="ARBA" id="ARBA00022977"/>
    </source>
</evidence>
<dbReference type="HAMAP" id="MF_00228">
    <property type="entry name" value="Thz_kinase"/>
    <property type="match status" value="1"/>
</dbReference>
<sequence length="660" mass="69677">MAQKNVDYSLYLVTDSTSAILGDRNLVDVVDAAVRGGVTIVQYRDKSSDTAALVDTARKLHAVTRKYNVPLLINDRIDVALAVACEGVHIGQDDMDLKTARALLGKDAIIGVTVANVQEALTASKDGADYLGIGTMFATPTKTNTKDIIGTAGTKEILYSLQQAGSQVRTVAIGGINSLNLQRVVYQSASEGKQLDGVAIVSAIIAAQDAEMAARELAELIRTPAPFALAHLPHDQKIKDLRELLLQVPGIIGDVAKKTPLSHNMTNLVVQNFAANVALAIGASPIMANYGEEAADLAKLGGGLVINMGTITPEGIQNYSKALRAYNNEGGPIVLDPVGCGATAVRRSAVKSLLANGYFDVIKGNEGEIKTVSGSLIQQRGVDSGSSTSTLVEKATIVRDLALRERNVVLMTGAVDILSDGVRTLGISNGHEILGRITGSCCVLGTIISAMLAVSRGDKLLAVLSALLHYEIAAEIAAVRDDVRGPGTFVPALIDELIATTQKLIKASDILHIPIYATTQNRARLGETCAELNIPNAVEHADKTAFSMWIPSISRHFNSATPAEVIIVGIESHICVTQTTLDLLANGHKVYVLADGVSSCNPQEILVALDRLRAAGAVVTTSESIMYEIMGDARFKAIATLVKESSASTKDVMSTLLSKM</sequence>
<dbReference type="Pfam" id="PF02581">
    <property type="entry name" value="TMP-TENI"/>
    <property type="match status" value="1"/>
</dbReference>
<dbReference type="InterPro" id="IPR036380">
    <property type="entry name" value="Isochorismatase-like_sf"/>
</dbReference>
<dbReference type="EMBL" id="PQXO01000160">
    <property type="protein sequence ID" value="TGO88483.1"/>
    <property type="molecule type" value="Genomic_DNA"/>
</dbReference>
<dbReference type="InterPro" id="IPR000417">
    <property type="entry name" value="Hyethyz_kinase"/>
</dbReference>
<evidence type="ECO:0000256" key="11">
    <source>
        <dbReference type="ARBA" id="ARBA00022842"/>
    </source>
</evidence>
<gene>
    <name evidence="19" type="ORF">BPOR_0160g00200</name>
</gene>
<accession>A0A4Z1KVM5</accession>
<dbReference type="InterPro" id="IPR034291">
    <property type="entry name" value="TMP_synthase"/>
</dbReference>
<dbReference type="NCBIfam" id="TIGR00694">
    <property type="entry name" value="thiM"/>
    <property type="match status" value="1"/>
</dbReference>
<comment type="catalytic activity">
    <reaction evidence="1">
        <text>5-(2-hydroxyethyl)-4-methylthiazole + ATP = 4-methyl-5-(2-phosphooxyethyl)-thiazole + ADP + H(+)</text>
        <dbReference type="Rhea" id="RHEA:24212"/>
        <dbReference type="ChEBI" id="CHEBI:15378"/>
        <dbReference type="ChEBI" id="CHEBI:17957"/>
        <dbReference type="ChEBI" id="CHEBI:30616"/>
        <dbReference type="ChEBI" id="CHEBI:58296"/>
        <dbReference type="ChEBI" id="CHEBI:456216"/>
        <dbReference type="EC" id="2.7.1.50"/>
    </reaction>
</comment>
<keyword evidence="20" id="KW-1185">Reference proteome</keyword>
<dbReference type="AlphaFoldDB" id="A0A4Z1KVM5"/>
<evidence type="ECO:0000256" key="14">
    <source>
        <dbReference type="ARBA" id="ARBA00047851"/>
    </source>
</evidence>
<dbReference type="Pfam" id="PF02110">
    <property type="entry name" value="HK"/>
    <property type="match status" value="1"/>
</dbReference>
<dbReference type="Proteomes" id="UP000297280">
    <property type="component" value="Unassembled WGS sequence"/>
</dbReference>